<name>A0A1Q9YII1_9FIRM</name>
<proteinExistence type="predicted"/>
<dbReference type="AlphaFoldDB" id="A0A1Q9YII1"/>
<sequence>MNGAITIDHIYMASRPVDLRKGIDGLASIVQSLFGMDPYSHSLFIFTNSSRSRLKILYYDGTGYWLLLKRMDEGRFKWRIESSDTVSISQQQFARLIHGLAVSGGSYRFS</sequence>
<comment type="caution">
    <text evidence="1">The sequence shown here is derived from an EMBL/GenBank/DDBJ whole genome shotgun (WGS) entry which is preliminary data.</text>
</comment>
<dbReference type="NCBIfam" id="NF033819">
    <property type="entry name" value="IS66_TnpB"/>
    <property type="match status" value="1"/>
</dbReference>
<evidence type="ECO:0000313" key="1">
    <source>
        <dbReference type="EMBL" id="OLU44120.1"/>
    </source>
</evidence>
<dbReference type="PANTHER" id="PTHR36455:SF1">
    <property type="entry name" value="BLR8292 PROTEIN"/>
    <property type="match status" value="1"/>
</dbReference>
<reference evidence="1 2" key="1">
    <citation type="submission" date="2016-11" db="EMBL/GenBank/DDBJ databases">
        <title>Description of two novel members of the family Erysipelotrichaceae: Ileibacterium lipovorans gen. nov., sp. nov. and Dubosiella newyorkensis, gen. nov., sp. nov.</title>
        <authorList>
            <person name="Cox L.M."/>
            <person name="Sohn J."/>
            <person name="Tyrrell K.L."/>
            <person name="Citron D.M."/>
            <person name="Lawson P.A."/>
            <person name="Patel N.B."/>
            <person name="Iizumi T."/>
            <person name="Perez-Perez G.I."/>
            <person name="Goldstein E.J."/>
            <person name="Blaser M.J."/>
        </authorList>
    </citation>
    <scope>NUCLEOTIDE SEQUENCE [LARGE SCALE GENOMIC DNA]</scope>
    <source>
        <strain evidence="1 2">NYU-BL-K8</strain>
    </source>
</reference>
<organism evidence="1 2">
    <name type="scientific">Faecalibaculum rodentium</name>
    <dbReference type="NCBI Taxonomy" id="1702221"/>
    <lineage>
        <taxon>Bacteria</taxon>
        <taxon>Bacillati</taxon>
        <taxon>Bacillota</taxon>
        <taxon>Erysipelotrichia</taxon>
        <taxon>Erysipelotrichales</taxon>
        <taxon>Erysipelotrichaceae</taxon>
        <taxon>Faecalibaculum</taxon>
    </lineage>
</organism>
<dbReference type="Pfam" id="PF05717">
    <property type="entry name" value="TnpB_IS66"/>
    <property type="match status" value="1"/>
</dbReference>
<protein>
    <recommendedName>
        <fullName evidence="3">Transposase</fullName>
    </recommendedName>
</protein>
<evidence type="ECO:0008006" key="3">
    <source>
        <dbReference type="Google" id="ProtNLM"/>
    </source>
</evidence>
<evidence type="ECO:0000313" key="2">
    <source>
        <dbReference type="Proteomes" id="UP000186758"/>
    </source>
</evidence>
<gene>
    <name evidence="1" type="ORF">BO223_09475</name>
</gene>
<dbReference type="PANTHER" id="PTHR36455">
    <property type="match status" value="1"/>
</dbReference>
<accession>A0A1Q9YII1</accession>
<dbReference type="InterPro" id="IPR008878">
    <property type="entry name" value="Transposase_IS66_Orf2"/>
</dbReference>
<dbReference type="Proteomes" id="UP000186758">
    <property type="component" value="Unassembled WGS sequence"/>
</dbReference>
<dbReference type="EMBL" id="MPJZ01000083">
    <property type="protein sequence ID" value="OLU44120.1"/>
    <property type="molecule type" value="Genomic_DNA"/>
</dbReference>